<dbReference type="Proteomes" id="UP001583177">
    <property type="component" value="Unassembled WGS sequence"/>
</dbReference>
<evidence type="ECO:0000313" key="2">
    <source>
        <dbReference type="Proteomes" id="UP001583177"/>
    </source>
</evidence>
<keyword evidence="2" id="KW-1185">Reference proteome</keyword>
<protein>
    <recommendedName>
        <fullName evidence="3">CBS domain-containing protein</fullName>
    </recommendedName>
</protein>
<evidence type="ECO:0008006" key="3">
    <source>
        <dbReference type="Google" id="ProtNLM"/>
    </source>
</evidence>
<dbReference type="Pfam" id="PF26639">
    <property type="entry name" value="Het-6_barrel"/>
    <property type="match status" value="1"/>
</dbReference>
<comment type="caution">
    <text evidence="1">The sequence shown here is derived from an EMBL/GenBank/DDBJ whole genome shotgun (WGS) entry which is preliminary data.</text>
</comment>
<gene>
    <name evidence="1" type="ORF">Daus18300_004106</name>
</gene>
<reference evidence="1 2" key="1">
    <citation type="journal article" date="2024" name="IMA Fungus">
        <title>IMA Genome - F19 : A genome assembly and annotation guide to empower mycologists, including annotated draft genome sequences of Ceratocystis pirilliformis, Diaporthe australafricana, Fusarium ophioides, Paecilomyces lecythidis, and Sporothrix stenoceras.</title>
        <authorList>
            <person name="Aylward J."/>
            <person name="Wilson A.M."/>
            <person name="Visagie C.M."/>
            <person name="Spraker J."/>
            <person name="Barnes I."/>
            <person name="Buitendag C."/>
            <person name="Ceriani C."/>
            <person name="Del Mar Angel L."/>
            <person name="du Plessis D."/>
            <person name="Fuchs T."/>
            <person name="Gasser K."/>
            <person name="Kramer D."/>
            <person name="Li W."/>
            <person name="Munsamy K."/>
            <person name="Piso A."/>
            <person name="Price J.L."/>
            <person name="Sonnekus B."/>
            <person name="Thomas C."/>
            <person name="van der Nest A."/>
            <person name="van Dijk A."/>
            <person name="van Heerden A."/>
            <person name="van Vuuren N."/>
            <person name="Yilmaz N."/>
            <person name="Duong T.A."/>
            <person name="van der Merwe N.A."/>
            <person name="Wingfield M.J."/>
            <person name="Wingfield B.D."/>
        </authorList>
    </citation>
    <scope>NUCLEOTIDE SEQUENCE [LARGE SCALE GENOMIC DNA]</scope>
    <source>
        <strain evidence="1 2">CMW 18300</strain>
    </source>
</reference>
<name>A0ABR3XB48_9PEZI</name>
<dbReference type="EMBL" id="JAWRVE010000027">
    <property type="protein sequence ID" value="KAL1872966.1"/>
    <property type="molecule type" value="Genomic_DNA"/>
</dbReference>
<accession>A0ABR3XB48</accession>
<organism evidence="1 2">
    <name type="scientific">Diaporthe australafricana</name>
    <dbReference type="NCBI Taxonomy" id="127596"/>
    <lineage>
        <taxon>Eukaryota</taxon>
        <taxon>Fungi</taxon>
        <taxon>Dikarya</taxon>
        <taxon>Ascomycota</taxon>
        <taxon>Pezizomycotina</taxon>
        <taxon>Sordariomycetes</taxon>
        <taxon>Sordariomycetidae</taxon>
        <taxon>Diaporthales</taxon>
        <taxon>Diaporthaceae</taxon>
        <taxon>Diaporthe</taxon>
    </lineage>
</organism>
<sequence length="264" mass="29177">MEYEDKTFNASASLQLDSVANIHIRGLEVITCGAQISRVQNVSPLLKTWGRTTIHSVSRLCIDVVNSLKSLESSTADLTELLYTMSALVTAGKDWSGRIIEDSEQHFADLVALMYDPVVLSDQVETYLYKIERPNRLQDLLFRPRTDIALPPVTKTGQAHRFLEAMRNACTLRCLLITEDGHVGLGPQVSKLGDVLCILKDATVPLLLRPIAGSDSFKLVGETYMQGMMLGEVTISQVEQIVLSDKPFADPVELEVVTNNPSQM</sequence>
<evidence type="ECO:0000313" key="1">
    <source>
        <dbReference type="EMBL" id="KAL1872966.1"/>
    </source>
</evidence>
<proteinExistence type="predicted"/>